<keyword evidence="2" id="KW-1185">Reference proteome</keyword>
<proteinExistence type="predicted"/>
<name>A0A177MZ50_9GAMM</name>
<dbReference type="EMBL" id="LUUI01000151">
    <property type="protein sequence ID" value="OAI10674.1"/>
    <property type="molecule type" value="Genomic_DNA"/>
</dbReference>
<evidence type="ECO:0000313" key="2">
    <source>
        <dbReference type="Proteomes" id="UP000078476"/>
    </source>
</evidence>
<dbReference type="AlphaFoldDB" id="A0A177MZ50"/>
<evidence type="ECO:0008006" key="3">
    <source>
        <dbReference type="Google" id="ProtNLM"/>
    </source>
</evidence>
<organism evidence="1 2">
    <name type="scientific">Methylomonas lenta</name>
    <dbReference type="NCBI Taxonomy" id="980561"/>
    <lineage>
        <taxon>Bacteria</taxon>
        <taxon>Pseudomonadati</taxon>
        <taxon>Pseudomonadota</taxon>
        <taxon>Gammaproteobacteria</taxon>
        <taxon>Methylococcales</taxon>
        <taxon>Methylococcaceae</taxon>
        <taxon>Methylomonas</taxon>
    </lineage>
</organism>
<protein>
    <recommendedName>
        <fullName evidence="3">DUF4105 domain-containing protein</fullName>
    </recommendedName>
</protein>
<dbReference type="Proteomes" id="UP000078476">
    <property type="component" value="Unassembled WGS sequence"/>
</dbReference>
<comment type="caution">
    <text evidence="1">The sequence shown here is derived from an EMBL/GenBank/DDBJ whole genome shotgun (WGS) entry which is preliminary data.</text>
</comment>
<sequence length="609" mass="68902">MLALALGFTSASADTFKFLYIEANEGTASGGHTALQFDDEVYHYQYTGGLTRLAKEYSADFRFDYRYLQNRTIHVADIEASKQTLDLLQDHFKRQYWDQDRQFKRLQALKNDRLLLEWLLNQADSLHPVAADPALQLPAAGLFYSASDFADVKKPAGNCRTHAAAGAILAVLQQQLLQQYGADFLQHRSLTLEQAILKLPAPTSDESRLPSHYSFSQHYSDLLTGLLAVRVLQETRPLTVDACQVLVDPQWQLDDDKKQALKTFQQHLLKTAQALLSSKRPDWGQALLVTLARLIVVEQSLQSGLWVFLNDFNPDADVISTATYSRQADEMRIQRQAAEQSWRQNWQTLITSKALNDLSYVDLELTANRYHEWQASQTSNSLRYHGQQLMPVKSLDLPHWIVPDLSKAQLVVALQAMQNTIPLQAAVLEEDYAYDLFSRNCATEIFRNINLALANETEQRLGGRIDPDISFVPFVAFESVQNHYAVSDTQVLLSFRQQALLNQYQHAFIPWMYARESNVFSAELYSYNPDDAAFMFFTDDGVLLRPLFGAFNTLTGIGQSLLGLIRLPIDDGITLSKGTRGLMMSLPELAFINIRKGSYKFAHQAIGDQ</sequence>
<gene>
    <name evidence="1" type="ORF">A1359_16280</name>
</gene>
<accession>A0A177MZ50</accession>
<dbReference type="STRING" id="980561.A1359_16280"/>
<reference evidence="1 2" key="1">
    <citation type="submission" date="2016-03" db="EMBL/GenBank/DDBJ databases">
        <authorList>
            <person name="Ploux O."/>
        </authorList>
    </citation>
    <scope>NUCLEOTIDE SEQUENCE [LARGE SCALE GENOMIC DNA]</scope>
    <source>
        <strain evidence="1 2">R-45370</strain>
    </source>
</reference>
<evidence type="ECO:0000313" key="1">
    <source>
        <dbReference type="EMBL" id="OAI10674.1"/>
    </source>
</evidence>